<gene>
    <name evidence="1" type="ORF">DN752_07275</name>
</gene>
<accession>A0A2Z4IGV0</accession>
<dbReference type="Pfam" id="PF04170">
    <property type="entry name" value="NlpE"/>
    <property type="match status" value="1"/>
</dbReference>
<sequence length="161" mass="17834">MKKLLPYFFLLGTAMSCDEPAQETTNENVVSESAASPADKVLQKGSSTWFTYEGTVPCADCSGIKTTLQLENRPEKEAREYKLTEVYLGTPDGDRSFESAGLYEVTYGTDGNPGAMVITLLDDQGNPTKHFLQERDAKKFTLLDKNKNKIATDLDYSLTIK</sequence>
<dbReference type="PROSITE" id="PS51257">
    <property type="entry name" value="PROKAR_LIPOPROTEIN"/>
    <property type="match status" value="1"/>
</dbReference>
<dbReference type="Gene3D" id="2.40.128.640">
    <property type="match status" value="1"/>
</dbReference>
<organism evidence="1 2">
    <name type="scientific">Echinicola strongylocentroti</name>
    <dbReference type="NCBI Taxonomy" id="1795355"/>
    <lineage>
        <taxon>Bacteria</taxon>
        <taxon>Pseudomonadati</taxon>
        <taxon>Bacteroidota</taxon>
        <taxon>Cytophagia</taxon>
        <taxon>Cytophagales</taxon>
        <taxon>Cyclobacteriaceae</taxon>
        <taxon>Echinicola</taxon>
    </lineage>
</organism>
<dbReference type="EMBL" id="CP030041">
    <property type="protein sequence ID" value="AWW29937.1"/>
    <property type="molecule type" value="Genomic_DNA"/>
</dbReference>
<dbReference type="KEGG" id="est:DN752_07275"/>
<keyword evidence="2" id="KW-1185">Reference proteome</keyword>
<reference evidence="1 2" key="1">
    <citation type="submission" date="2018-06" db="EMBL/GenBank/DDBJ databases">
        <title>Echinicola strongylocentroti sp. nov., isolated from a sea urchin Strongylocentrotus intermedius.</title>
        <authorList>
            <person name="Bae S.S."/>
        </authorList>
    </citation>
    <scope>NUCLEOTIDE SEQUENCE [LARGE SCALE GENOMIC DNA]</scope>
    <source>
        <strain evidence="1 2">MEBiC08714</strain>
    </source>
</reference>
<proteinExistence type="predicted"/>
<protein>
    <submittedName>
        <fullName evidence="1">Copper resistance protein NlpE</fullName>
    </submittedName>
</protein>
<dbReference type="AlphaFoldDB" id="A0A2Z4IGV0"/>
<dbReference type="Proteomes" id="UP000248688">
    <property type="component" value="Chromosome"/>
</dbReference>
<dbReference type="OrthoDB" id="5348860at2"/>
<evidence type="ECO:0000313" key="2">
    <source>
        <dbReference type="Proteomes" id="UP000248688"/>
    </source>
</evidence>
<name>A0A2Z4IGV0_9BACT</name>
<evidence type="ECO:0000313" key="1">
    <source>
        <dbReference type="EMBL" id="AWW29937.1"/>
    </source>
</evidence>
<dbReference type="RefSeq" id="WP_112783334.1">
    <property type="nucleotide sequence ID" value="NZ_CP030041.1"/>
</dbReference>
<dbReference type="InterPro" id="IPR007298">
    <property type="entry name" value="Cu-R_lipoprotein_NlpE"/>
</dbReference>